<protein>
    <submittedName>
        <fullName evidence="1">Uncharacterized protein</fullName>
    </submittedName>
</protein>
<name>H1W201_COLHI</name>
<dbReference type="Proteomes" id="UP000007174">
    <property type="component" value="Unassembled WGS sequence"/>
</dbReference>
<dbReference type="HOGENOM" id="CLU_2133351_0_0_1"/>
<reference evidence="2" key="1">
    <citation type="journal article" date="2012" name="Nat. Genet.">
        <title>Lifestyle transitions in plant pathogenic Colletotrichum fungi deciphered by genome and transcriptome analyses.</title>
        <authorList>
            <person name="O'Connell R.J."/>
            <person name="Thon M.R."/>
            <person name="Hacquard S."/>
            <person name="Amyotte S.G."/>
            <person name="Kleemann J."/>
            <person name="Torres M.F."/>
            <person name="Damm U."/>
            <person name="Buiate E.A."/>
            <person name="Epstein L."/>
            <person name="Alkan N."/>
            <person name="Altmueller J."/>
            <person name="Alvarado-Balderrama L."/>
            <person name="Bauser C.A."/>
            <person name="Becker C."/>
            <person name="Birren B.W."/>
            <person name="Chen Z."/>
            <person name="Choi J."/>
            <person name="Crouch J.A."/>
            <person name="Duvick J.P."/>
            <person name="Farman M.A."/>
            <person name="Gan P."/>
            <person name="Heiman D."/>
            <person name="Henrissat B."/>
            <person name="Howard R.J."/>
            <person name="Kabbage M."/>
            <person name="Koch C."/>
            <person name="Kracher B."/>
            <person name="Kubo Y."/>
            <person name="Law A.D."/>
            <person name="Lebrun M.-H."/>
            <person name="Lee Y.-H."/>
            <person name="Miyara I."/>
            <person name="Moore N."/>
            <person name="Neumann U."/>
            <person name="Nordstroem K."/>
            <person name="Panaccione D.G."/>
            <person name="Panstruga R."/>
            <person name="Place M."/>
            <person name="Proctor R.H."/>
            <person name="Prusky D."/>
            <person name="Rech G."/>
            <person name="Reinhardt R."/>
            <person name="Rollins J.A."/>
            <person name="Rounsley S."/>
            <person name="Schardl C.L."/>
            <person name="Schwartz D.C."/>
            <person name="Shenoy N."/>
            <person name="Shirasu K."/>
            <person name="Sikhakolli U.R."/>
            <person name="Stueber K."/>
            <person name="Sukno S.A."/>
            <person name="Sweigard J.A."/>
            <person name="Takano Y."/>
            <person name="Takahara H."/>
            <person name="Trail F."/>
            <person name="van der Does H.C."/>
            <person name="Voll L.M."/>
            <person name="Will I."/>
            <person name="Young S."/>
            <person name="Zeng Q."/>
            <person name="Zhang J."/>
            <person name="Zhou S."/>
            <person name="Dickman M.B."/>
            <person name="Schulze-Lefert P."/>
            <person name="Ver Loren van Themaat E."/>
            <person name="Ma L.-J."/>
            <person name="Vaillancourt L.J."/>
        </authorList>
    </citation>
    <scope>NUCLEOTIDE SEQUENCE [LARGE SCALE GENOMIC DNA]</scope>
    <source>
        <strain evidence="2">IMI 349063</strain>
    </source>
</reference>
<dbReference type="EMBL" id="CACQ02008777">
    <property type="protein sequence ID" value="CCF46514.1"/>
    <property type="molecule type" value="Genomic_DNA"/>
</dbReference>
<organism evidence="1 2">
    <name type="scientific">Colletotrichum higginsianum (strain IMI 349063)</name>
    <name type="common">Crucifer anthracnose fungus</name>
    <dbReference type="NCBI Taxonomy" id="759273"/>
    <lineage>
        <taxon>Eukaryota</taxon>
        <taxon>Fungi</taxon>
        <taxon>Dikarya</taxon>
        <taxon>Ascomycota</taxon>
        <taxon>Pezizomycotina</taxon>
        <taxon>Sordariomycetes</taxon>
        <taxon>Hypocreomycetidae</taxon>
        <taxon>Glomerellales</taxon>
        <taxon>Glomerellaceae</taxon>
        <taxon>Colletotrichum</taxon>
        <taxon>Colletotrichum destructivum species complex</taxon>
    </lineage>
</organism>
<accession>H1W201</accession>
<evidence type="ECO:0000313" key="2">
    <source>
        <dbReference type="Proteomes" id="UP000007174"/>
    </source>
</evidence>
<evidence type="ECO:0000313" key="1">
    <source>
        <dbReference type="EMBL" id="CCF46514.1"/>
    </source>
</evidence>
<gene>
    <name evidence="1" type="ORF">CH063_15245</name>
</gene>
<proteinExistence type="predicted"/>
<dbReference type="AlphaFoldDB" id="H1W201"/>
<sequence length="113" mass="12815">MAIPPAPGLSCTLFPQCEGEQSTWGGSLSFGPWRTANKSRPSASSFPCALHYYYPLHQIHHHQHQPDRQETSGLIFKEWEPKGMVGFFCLSPSPWEKRLIKWEGTLFLLICAV</sequence>